<dbReference type="eggNOG" id="COG4032">
    <property type="taxonomic scope" value="Bacteria"/>
</dbReference>
<evidence type="ECO:0000313" key="4">
    <source>
        <dbReference type="EMBL" id="KFG89819.1"/>
    </source>
</evidence>
<comment type="caution">
    <text evidence="4">The sequence shown here is derived from an EMBL/GenBank/DDBJ whole genome shotgun (WGS) entry which is preliminary data.</text>
</comment>
<evidence type="ECO:0000256" key="2">
    <source>
        <dbReference type="ARBA" id="ARBA00023239"/>
    </source>
</evidence>
<dbReference type="CDD" id="cd07035">
    <property type="entry name" value="TPP_PYR_POX_like"/>
    <property type="match status" value="1"/>
</dbReference>
<sequence>MEAHPYNIPASACLAALQRNGVDHFVTVPDWIQLALHERVEAGVDGLELVRCSNEDQAVCVSAGLRIAGKRPITVIQNQGLYACVNALRAVCLDASIPVVFLVGHFGREFGNFGQDPNLSERNTVKLLEPILNALGVRFWRLETEGDLAGMDEAFAYADRESRSAVLIVGAPTGWN</sequence>
<dbReference type="PANTHER" id="PTHR42818">
    <property type="entry name" value="SULFOPYRUVATE DECARBOXYLASE SUBUNIT ALPHA"/>
    <property type="match status" value="1"/>
</dbReference>
<dbReference type="STRING" id="76947.GCA_002080435_00127"/>
<dbReference type="Gene3D" id="3.40.50.970">
    <property type="match status" value="1"/>
</dbReference>
<dbReference type="InterPro" id="IPR029061">
    <property type="entry name" value="THDP-binding"/>
</dbReference>
<dbReference type="Pfam" id="PF02776">
    <property type="entry name" value="TPP_enzyme_N"/>
    <property type="match status" value="1"/>
</dbReference>
<reference evidence="4" key="1">
    <citation type="submission" date="2014-08" db="EMBL/GenBank/DDBJ databases">
        <title>Draft genome sequences of Sphingobium herbicidovorans.</title>
        <authorList>
            <person name="Gan H.M."/>
            <person name="Gan H.Y."/>
            <person name="Savka M.A."/>
        </authorList>
    </citation>
    <scope>NUCLEOTIDE SEQUENCE [LARGE SCALE GENOMIC DNA]</scope>
    <source>
        <strain evidence="4">NBRC 16415</strain>
    </source>
</reference>
<protein>
    <submittedName>
        <fullName evidence="4">Sulfopyruvate decarboxylase, alpha subunit</fullName>
    </submittedName>
</protein>
<dbReference type="GO" id="GO:0016831">
    <property type="term" value="F:carboxy-lyase activity"/>
    <property type="evidence" value="ECO:0007669"/>
    <property type="project" value="UniProtKB-KW"/>
</dbReference>
<evidence type="ECO:0000256" key="1">
    <source>
        <dbReference type="ARBA" id="ARBA00022793"/>
    </source>
</evidence>
<proteinExistence type="predicted"/>
<dbReference type="InterPro" id="IPR012001">
    <property type="entry name" value="Thiamin_PyroP_enz_TPP-bd_dom"/>
</dbReference>
<evidence type="ECO:0000313" key="5">
    <source>
        <dbReference type="Proteomes" id="UP000024284"/>
    </source>
</evidence>
<accession>A0A086P8V1</accession>
<keyword evidence="2" id="KW-0456">Lyase</keyword>
<dbReference type="OrthoDB" id="8220795at2"/>
<dbReference type="PANTHER" id="PTHR42818:SF1">
    <property type="entry name" value="SULFOPYRUVATE DECARBOXYLASE"/>
    <property type="match status" value="1"/>
</dbReference>
<dbReference type="EMBL" id="JFZA02000023">
    <property type="protein sequence ID" value="KFG89819.1"/>
    <property type="molecule type" value="Genomic_DNA"/>
</dbReference>
<dbReference type="RefSeq" id="WP_037466744.1">
    <property type="nucleotide sequence ID" value="NZ_BCZD01000008.1"/>
</dbReference>
<dbReference type="PATRIC" id="fig|1219045.3.peg.2664"/>
<dbReference type="GO" id="GO:0030976">
    <property type="term" value="F:thiamine pyrophosphate binding"/>
    <property type="evidence" value="ECO:0007669"/>
    <property type="project" value="InterPro"/>
</dbReference>
<organism evidence="4 5">
    <name type="scientific">Sphingobium herbicidovorans (strain ATCC 700291 / DSM 11019 / CCUG 56400 / KCTC 2939 / LMG 18315 / NBRC 16415 / MH)</name>
    <name type="common">Sphingomonas herbicidovorans</name>
    <dbReference type="NCBI Taxonomy" id="1219045"/>
    <lineage>
        <taxon>Bacteria</taxon>
        <taxon>Pseudomonadati</taxon>
        <taxon>Pseudomonadota</taxon>
        <taxon>Alphaproteobacteria</taxon>
        <taxon>Sphingomonadales</taxon>
        <taxon>Sphingomonadaceae</taxon>
        <taxon>Sphingobium</taxon>
    </lineage>
</organism>
<dbReference type="Proteomes" id="UP000024284">
    <property type="component" value="Unassembled WGS sequence"/>
</dbReference>
<keyword evidence="5" id="KW-1185">Reference proteome</keyword>
<keyword evidence="1" id="KW-0210">Decarboxylase</keyword>
<dbReference type="InterPro" id="IPR051818">
    <property type="entry name" value="TPP_dependent_decarboxylase"/>
</dbReference>
<dbReference type="SUPFAM" id="SSF52518">
    <property type="entry name" value="Thiamin diphosphate-binding fold (THDP-binding)"/>
    <property type="match status" value="1"/>
</dbReference>
<dbReference type="AlphaFoldDB" id="A0A086P8V1"/>
<feature type="domain" description="Thiamine pyrophosphate enzyme N-terminal TPP-binding" evidence="3">
    <location>
        <begin position="12"/>
        <end position="107"/>
    </location>
</feature>
<evidence type="ECO:0000259" key="3">
    <source>
        <dbReference type="Pfam" id="PF02776"/>
    </source>
</evidence>
<gene>
    <name evidence="4" type="ORF">BV98_002630</name>
</gene>
<name>A0A086P8V1_SPHHM</name>